<dbReference type="GO" id="GO:0005634">
    <property type="term" value="C:nucleus"/>
    <property type="evidence" value="ECO:0007669"/>
    <property type="project" value="UniProtKB-SubCell"/>
</dbReference>
<keyword evidence="7" id="KW-0812">Transmembrane</keyword>
<reference evidence="8" key="1">
    <citation type="submission" date="2020-02" db="EMBL/GenBank/DDBJ databases">
        <title>Relaxed selection underlies rapid genomic changes in the transitions from sociality to social parasitism in ants.</title>
        <authorList>
            <person name="Bi X."/>
        </authorList>
    </citation>
    <scope>NUCLEOTIDE SEQUENCE</scope>
    <source>
        <strain evidence="8">BGI-DK2013a</strain>
        <tissue evidence="8">Whole body</tissue>
    </source>
</reference>
<evidence type="ECO:0000313" key="8">
    <source>
        <dbReference type="EMBL" id="KAG5311255.1"/>
    </source>
</evidence>
<keyword evidence="5" id="KW-0539">Nucleus</keyword>
<dbReference type="GO" id="GO:0034080">
    <property type="term" value="P:CENP-A containing chromatin assembly"/>
    <property type="evidence" value="ECO:0007669"/>
    <property type="project" value="TreeGrafter"/>
</dbReference>
<dbReference type="Pfam" id="PF07778">
    <property type="entry name" value="CENP-I"/>
    <property type="match status" value="1"/>
</dbReference>
<accession>A0A836JGZ8</accession>
<feature type="transmembrane region" description="Helical" evidence="7">
    <location>
        <begin position="301"/>
        <end position="321"/>
    </location>
</feature>
<dbReference type="Proteomes" id="UP000667349">
    <property type="component" value="Unassembled WGS sequence"/>
</dbReference>
<comment type="caution">
    <text evidence="8">The sequence shown here is derived from an EMBL/GenBank/DDBJ whole genome shotgun (WGS) entry which is preliminary data.</text>
</comment>
<evidence type="ECO:0000256" key="2">
    <source>
        <dbReference type="ARBA" id="ARBA00004584"/>
    </source>
</evidence>
<feature type="transmembrane region" description="Helical" evidence="7">
    <location>
        <begin position="333"/>
        <end position="350"/>
    </location>
</feature>
<feature type="non-terminal residue" evidence="8">
    <location>
        <position position="1"/>
    </location>
</feature>
<comment type="similarity">
    <text evidence="3">Belongs to the CENP-I/CTF3 family.</text>
</comment>
<evidence type="ECO:0000313" key="9">
    <source>
        <dbReference type="Proteomes" id="UP000667349"/>
    </source>
</evidence>
<keyword evidence="4" id="KW-0158">Chromosome</keyword>
<dbReference type="GO" id="GO:0000070">
    <property type="term" value="P:mitotic sister chromatid segregation"/>
    <property type="evidence" value="ECO:0007669"/>
    <property type="project" value="TreeGrafter"/>
</dbReference>
<proteinExistence type="inferred from homology"/>
<keyword evidence="9" id="KW-1185">Reference proteome</keyword>
<dbReference type="PANTHER" id="PTHR48208">
    <property type="entry name" value="CENTROMERE PROTEIN I"/>
    <property type="match status" value="1"/>
</dbReference>
<evidence type="ECO:0000256" key="5">
    <source>
        <dbReference type="ARBA" id="ARBA00023242"/>
    </source>
</evidence>
<keyword evidence="6" id="KW-0137">Centromere</keyword>
<sequence>MGLGEIAYSFLSIFFSTSHNPNDLIQFCVIFVSNFSRMVENETRATCLKYIKALKSKGTNLVQFDIGLTTLQDEAASRGLDDDIFKQLLNVIIHTDLGAIKRVSLIKCLIPKYKLSEEIVKTMITWCFSSLNDLPFTVGVIVIQWIIGVWDYELVDRKVINIYYDIFFYIMLKKQKLARYIARLIYVLTKPEDVSRRDVTRLLTLQKSYSKPPTHIIALLSLFKSYKPELVPEKIESVNIESVWKPIPEVIRLALEDARDRAEIQQSCQSIQPFFKWNVMQVSNTSELIYILSLMNVDIQYYIYIYIYVCVCVCVSVCISIEELGKYHQNVELPCNAVSLLANMIGYHLLTYADFQYQSRFSYNLYNTLTRAFILENGKFSKEEMDKFLTMTIEFSRYMQEGILIVKLFFDEYLYYNSGEHLSRLLDLLQWMTSISVTELRENILIHVQNIFYESSLNMKCEIIRSVQKLITNFFVRQELEEQDQYASSFLQQGRLEDLAEIVPVITTILENLIVCGLNIHNYNVILLSECLAFYEEICTLESRSHVLSWTLPPPAVIYGAFITKSCAILSRICRLLLRYREMSPHLRQIMPSDIYEEKIRIISIYANDIYKALWCDEPFSENGNLLKNFSKKVRSDLRDCDLETLLNISNHYAVLAYRCTLSKRGLKINTKEVNIKISITNF</sequence>
<keyword evidence="7" id="KW-1133">Transmembrane helix</keyword>
<dbReference type="GO" id="GO:0000939">
    <property type="term" value="C:inner kinetochore"/>
    <property type="evidence" value="ECO:0007669"/>
    <property type="project" value="TreeGrafter"/>
</dbReference>
<evidence type="ECO:0000256" key="1">
    <source>
        <dbReference type="ARBA" id="ARBA00004123"/>
    </source>
</evidence>
<protein>
    <submittedName>
        <fullName evidence="8">CENPI protein</fullName>
    </submittedName>
</protein>
<dbReference type="AlphaFoldDB" id="A0A836JGZ8"/>
<evidence type="ECO:0000256" key="4">
    <source>
        <dbReference type="ARBA" id="ARBA00022454"/>
    </source>
</evidence>
<dbReference type="InterPro" id="IPR012485">
    <property type="entry name" value="CENP-I"/>
</dbReference>
<evidence type="ECO:0000256" key="6">
    <source>
        <dbReference type="ARBA" id="ARBA00023328"/>
    </source>
</evidence>
<evidence type="ECO:0000256" key="3">
    <source>
        <dbReference type="ARBA" id="ARBA00005470"/>
    </source>
</evidence>
<gene>
    <name evidence="8" type="primary">Cenpi</name>
    <name evidence="8" type="ORF">G6Z75_0012015</name>
</gene>
<feature type="non-terminal residue" evidence="8">
    <location>
        <position position="683"/>
    </location>
</feature>
<name>A0A836JGZ8_9HYME</name>
<comment type="subcellular location">
    <subcellularLocation>
        <location evidence="2">Chromosome</location>
        <location evidence="2">Centromere</location>
    </subcellularLocation>
    <subcellularLocation>
        <location evidence="1">Nucleus</location>
    </subcellularLocation>
</comment>
<keyword evidence="7" id="KW-0472">Membrane</keyword>
<evidence type="ECO:0000256" key="7">
    <source>
        <dbReference type="SAM" id="Phobius"/>
    </source>
</evidence>
<organism evidence="8 9">
    <name type="scientific">Acromyrmex insinuator</name>
    <dbReference type="NCBI Taxonomy" id="230686"/>
    <lineage>
        <taxon>Eukaryota</taxon>
        <taxon>Metazoa</taxon>
        <taxon>Ecdysozoa</taxon>
        <taxon>Arthropoda</taxon>
        <taxon>Hexapoda</taxon>
        <taxon>Insecta</taxon>
        <taxon>Pterygota</taxon>
        <taxon>Neoptera</taxon>
        <taxon>Endopterygota</taxon>
        <taxon>Hymenoptera</taxon>
        <taxon>Apocrita</taxon>
        <taxon>Aculeata</taxon>
        <taxon>Formicoidea</taxon>
        <taxon>Formicidae</taxon>
        <taxon>Myrmicinae</taxon>
        <taxon>Acromyrmex</taxon>
    </lineage>
</organism>
<dbReference type="PANTHER" id="PTHR48208:SF2">
    <property type="entry name" value="CENTROMERE PROTEIN I"/>
    <property type="match status" value="1"/>
</dbReference>
<dbReference type="EMBL" id="JAANHZ010000418">
    <property type="protein sequence ID" value="KAG5311255.1"/>
    <property type="molecule type" value="Genomic_DNA"/>
</dbReference>